<reference evidence="2 4" key="3">
    <citation type="submission" date="2019-07" db="EMBL/GenBank/DDBJ databases">
        <title>Whole genome shotgun sequence of Methylobacterium oxalidis NBRC 107715.</title>
        <authorList>
            <person name="Hosoyama A."/>
            <person name="Uohara A."/>
            <person name="Ohji S."/>
            <person name="Ichikawa N."/>
        </authorList>
    </citation>
    <scope>NUCLEOTIDE SEQUENCE [LARGE SCALE GENOMIC DNA]</scope>
    <source>
        <strain evidence="2 4">NBRC 107715</strain>
    </source>
</reference>
<dbReference type="Proteomes" id="UP000321960">
    <property type="component" value="Unassembled WGS sequence"/>
</dbReference>
<reference evidence="5" key="2">
    <citation type="journal article" date="2019" name="Int. J. Syst. Evol. Microbiol.">
        <title>The Global Catalogue of Microorganisms (GCM) 10K type strain sequencing project: providing services to taxonomists for standard genome sequencing and annotation.</title>
        <authorList>
            <consortium name="The Broad Institute Genomics Platform"/>
            <consortium name="The Broad Institute Genome Sequencing Center for Infectious Disease"/>
            <person name="Wu L."/>
            <person name="Ma J."/>
        </authorList>
    </citation>
    <scope>NUCLEOTIDE SEQUENCE [LARGE SCALE GENOMIC DNA]</scope>
    <source>
        <strain evidence="5">NBRC 107715</strain>
    </source>
</reference>
<dbReference type="EMBL" id="BJZU01000075">
    <property type="protein sequence ID" value="GEP05708.1"/>
    <property type="molecule type" value="Genomic_DNA"/>
</dbReference>
<name>A0A512J6W1_9HYPH</name>
<comment type="caution">
    <text evidence="2">The sequence shown here is derived from an EMBL/GenBank/DDBJ whole genome shotgun (WGS) entry which is preliminary data.</text>
</comment>
<protein>
    <submittedName>
        <fullName evidence="2">Transcriptional regulator</fullName>
    </submittedName>
</protein>
<dbReference type="InterPro" id="IPR010982">
    <property type="entry name" value="Lambda_DNA-bd_dom_sf"/>
</dbReference>
<evidence type="ECO:0000313" key="4">
    <source>
        <dbReference type="Proteomes" id="UP000321960"/>
    </source>
</evidence>
<dbReference type="PANTHER" id="PTHR36924">
    <property type="entry name" value="ANTITOXIN HIGA-1"/>
    <property type="match status" value="1"/>
</dbReference>
<dbReference type="PANTHER" id="PTHR36924:SF1">
    <property type="entry name" value="ANTITOXIN HIGA-1"/>
    <property type="match status" value="1"/>
</dbReference>
<evidence type="ECO:0000256" key="1">
    <source>
        <dbReference type="ARBA" id="ARBA00023125"/>
    </source>
</evidence>
<dbReference type="EMBL" id="BSPK01000118">
    <property type="protein sequence ID" value="GLS67907.1"/>
    <property type="molecule type" value="Genomic_DNA"/>
</dbReference>
<dbReference type="GO" id="GO:0003677">
    <property type="term" value="F:DNA binding"/>
    <property type="evidence" value="ECO:0007669"/>
    <property type="project" value="UniProtKB-KW"/>
</dbReference>
<proteinExistence type="predicted"/>
<dbReference type="SUPFAM" id="SSF47413">
    <property type="entry name" value="lambda repressor-like DNA-binding domains"/>
    <property type="match status" value="1"/>
</dbReference>
<gene>
    <name evidence="3" type="ORF">GCM10007888_62920</name>
    <name evidence="2" type="ORF">MOX02_37460</name>
</gene>
<organism evidence="2 4">
    <name type="scientific">Methylobacterium oxalidis</name>
    <dbReference type="NCBI Taxonomy" id="944322"/>
    <lineage>
        <taxon>Bacteria</taxon>
        <taxon>Pseudomonadati</taxon>
        <taxon>Pseudomonadota</taxon>
        <taxon>Alphaproteobacteria</taxon>
        <taxon>Hyphomicrobiales</taxon>
        <taxon>Methylobacteriaceae</taxon>
        <taxon>Methylobacterium</taxon>
    </lineage>
</organism>
<dbReference type="Proteomes" id="UP001156856">
    <property type="component" value="Unassembled WGS sequence"/>
</dbReference>
<dbReference type="Gene3D" id="1.10.260.40">
    <property type="entry name" value="lambda repressor-like DNA-binding domains"/>
    <property type="match status" value="1"/>
</dbReference>
<dbReference type="AlphaFoldDB" id="A0A512J6W1"/>
<evidence type="ECO:0000313" key="5">
    <source>
        <dbReference type="Proteomes" id="UP001156856"/>
    </source>
</evidence>
<evidence type="ECO:0000313" key="2">
    <source>
        <dbReference type="EMBL" id="GEP05708.1"/>
    </source>
</evidence>
<dbReference type="InterPro" id="IPR013430">
    <property type="entry name" value="Toxin_antidote_HigA"/>
</dbReference>
<keyword evidence="1" id="KW-0238">DNA-binding</keyword>
<sequence>MLPLEDAGPMHPGEVLREEFMAPLGLTAYAVAKACRVPRTRIERIAREEMGITADTALRLGRYFAVDPQIWINLQGRYDILTAREAIGSEIEAIEPLAQPQAA</sequence>
<keyword evidence="5" id="KW-1185">Reference proteome</keyword>
<dbReference type="NCBIfam" id="TIGR02607">
    <property type="entry name" value="antidote_HigA"/>
    <property type="match status" value="1"/>
</dbReference>
<evidence type="ECO:0000313" key="3">
    <source>
        <dbReference type="EMBL" id="GLS67907.1"/>
    </source>
</evidence>
<accession>A0A512J6W1</accession>
<reference evidence="3" key="1">
    <citation type="journal article" date="2014" name="Int. J. Syst. Evol. Microbiol.">
        <title>Complete genome of a new Firmicutes species belonging to the dominant human colonic microbiota ('Ruminococcus bicirculans') reveals two chromosomes and a selective capacity to utilize plant glucans.</title>
        <authorList>
            <consortium name="NISC Comparative Sequencing Program"/>
            <person name="Wegmann U."/>
            <person name="Louis P."/>
            <person name="Goesmann A."/>
            <person name="Henrissat B."/>
            <person name="Duncan S.H."/>
            <person name="Flint H.J."/>
        </authorList>
    </citation>
    <scope>NUCLEOTIDE SEQUENCE</scope>
    <source>
        <strain evidence="3">NBRC 107715</strain>
    </source>
</reference>
<reference evidence="3" key="4">
    <citation type="submission" date="2023-01" db="EMBL/GenBank/DDBJ databases">
        <title>Draft genome sequence of Methylobacterium oxalidis strain NBRC 107715.</title>
        <authorList>
            <person name="Sun Q."/>
            <person name="Mori K."/>
        </authorList>
    </citation>
    <scope>NUCLEOTIDE SEQUENCE</scope>
    <source>
        <strain evidence="3">NBRC 107715</strain>
    </source>
</reference>